<dbReference type="AlphaFoldDB" id="A0AB38CZI0"/>
<organism evidence="1 2">
    <name type="scientific">Mycobacteroides abscessus subsp. abscessus</name>
    <dbReference type="NCBI Taxonomy" id="1185650"/>
    <lineage>
        <taxon>Bacteria</taxon>
        <taxon>Bacillati</taxon>
        <taxon>Actinomycetota</taxon>
        <taxon>Actinomycetes</taxon>
        <taxon>Mycobacteriales</taxon>
        <taxon>Mycobacteriaceae</taxon>
        <taxon>Mycobacteroides</taxon>
        <taxon>Mycobacteroides abscessus</taxon>
    </lineage>
</organism>
<accession>A0AB38CZI0</accession>
<reference evidence="1 2" key="1">
    <citation type="submission" date="2016-11" db="EMBL/GenBank/DDBJ databases">
        <authorList>
            <consortium name="Pathogen Informatics"/>
        </authorList>
    </citation>
    <scope>NUCLEOTIDE SEQUENCE [LARGE SCALE GENOMIC DNA]</scope>
    <source>
        <strain evidence="1 2">104</strain>
    </source>
</reference>
<name>A0AB38CZI0_9MYCO</name>
<proteinExistence type="predicted"/>
<evidence type="ECO:0000313" key="2">
    <source>
        <dbReference type="Proteomes" id="UP000185210"/>
    </source>
</evidence>
<gene>
    <name evidence="1" type="ORF">SAMEA2070301_02704</name>
</gene>
<comment type="caution">
    <text evidence="1">The sequence shown here is derived from an EMBL/GenBank/DDBJ whole genome shotgun (WGS) entry which is preliminary data.</text>
</comment>
<evidence type="ECO:0000313" key="1">
    <source>
        <dbReference type="EMBL" id="SIB01004.1"/>
    </source>
</evidence>
<protein>
    <submittedName>
        <fullName evidence="1">Uncharacterized protein</fullName>
    </submittedName>
</protein>
<dbReference type="EMBL" id="FSHM01000003">
    <property type="protein sequence ID" value="SIB01004.1"/>
    <property type="molecule type" value="Genomic_DNA"/>
</dbReference>
<dbReference type="Proteomes" id="UP000185210">
    <property type="component" value="Unassembled WGS sequence"/>
</dbReference>
<sequence length="99" mass="11176">MYHDKYTDLPMLGLGGGRMALETIEPEHFSLTPEELGESYAVSRAVRALVARYIAHRGYEAVDYTTHRALLAVRAVIETYMHDPGKPNLNLYGDVTRHD</sequence>